<evidence type="ECO:0000313" key="1">
    <source>
        <dbReference type="EMBL" id="KAJ2770161.1"/>
    </source>
</evidence>
<evidence type="ECO:0000313" key="2">
    <source>
        <dbReference type="Proteomes" id="UP001140234"/>
    </source>
</evidence>
<name>A0ACC1JZD0_9FUNG</name>
<organism evidence="1 2">
    <name type="scientific">Coemansia nantahalensis</name>
    <dbReference type="NCBI Taxonomy" id="2789366"/>
    <lineage>
        <taxon>Eukaryota</taxon>
        <taxon>Fungi</taxon>
        <taxon>Fungi incertae sedis</taxon>
        <taxon>Zoopagomycota</taxon>
        <taxon>Kickxellomycotina</taxon>
        <taxon>Kickxellomycetes</taxon>
        <taxon>Kickxellales</taxon>
        <taxon>Kickxellaceae</taxon>
        <taxon>Coemansia</taxon>
    </lineage>
</organism>
<sequence length="190" mass="19979">MLASAVPSVITAGDLARSFANSPVLGAEGLLASSAERLPLLTDTLLPQPLPEDADSTQHGLHIRMHGPSSLSRQLSRDAHLLDTADSSDNDYDTSAPTPAMGPPPLPGAADHPFMQDSNAWESSDADSGDQIRPSHGVVLRRELGAIADFDQELLDADLDEAARLLQQGIPTCPSGCGCNCLSESYRLIA</sequence>
<reference evidence="1" key="1">
    <citation type="submission" date="2022-07" db="EMBL/GenBank/DDBJ databases">
        <title>Phylogenomic reconstructions and comparative analyses of Kickxellomycotina fungi.</title>
        <authorList>
            <person name="Reynolds N.K."/>
            <person name="Stajich J.E."/>
            <person name="Barry K."/>
            <person name="Grigoriev I.V."/>
            <person name="Crous P."/>
            <person name="Smith M.E."/>
        </authorList>
    </citation>
    <scope>NUCLEOTIDE SEQUENCE</scope>
    <source>
        <strain evidence="1">CBS 109366</strain>
    </source>
</reference>
<dbReference type="Proteomes" id="UP001140234">
    <property type="component" value="Unassembled WGS sequence"/>
</dbReference>
<protein>
    <submittedName>
        <fullName evidence="1">Uncharacterized protein</fullName>
    </submittedName>
</protein>
<accession>A0ACC1JZD0</accession>
<gene>
    <name evidence="1" type="ORF">IWQ57_002788</name>
</gene>
<proteinExistence type="predicted"/>
<keyword evidence="2" id="KW-1185">Reference proteome</keyword>
<dbReference type="EMBL" id="JANBUJ010000784">
    <property type="protein sequence ID" value="KAJ2770161.1"/>
    <property type="molecule type" value="Genomic_DNA"/>
</dbReference>
<comment type="caution">
    <text evidence="1">The sequence shown here is derived from an EMBL/GenBank/DDBJ whole genome shotgun (WGS) entry which is preliminary data.</text>
</comment>